<evidence type="ECO:0000313" key="2">
    <source>
        <dbReference type="Proteomes" id="UP000324748"/>
    </source>
</evidence>
<organism evidence="1 2">
    <name type="scientific">Puccinia graminis f. sp. tritici</name>
    <dbReference type="NCBI Taxonomy" id="56615"/>
    <lineage>
        <taxon>Eukaryota</taxon>
        <taxon>Fungi</taxon>
        <taxon>Dikarya</taxon>
        <taxon>Basidiomycota</taxon>
        <taxon>Pucciniomycotina</taxon>
        <taxon>Pucciniomycetes</taxon>
        <taxon>Pucciniales</taxon>
        <taxon>Pucciniaceae</taxon>
        <taxon>Puccinia</taxon>
    </lineage>
</organism>
<protein>
    <submittedName>
        <fullName evidence="1">Uncharacterized protein</fullName>
    </submittedName>
</protein>
<comment type="caution">
    <text evidence="1">The sequence shown here is derived from an EMBL/GenBank/DDBJ whole genome shotgun (WGS) entry which is preliminary data.</text>
</comment>
<gene>
    <name evidence="1" type="ORF">PGT21_013810</name>
</gene>
<proteinExistence type="predicted"/>
<dbReference type="AlphaFoldDB" id="A0A5B0R0G6"/>
<name>A0A5B0R0G6_PUCGR</name>
<evidence type="ECO:0000313" key="1">
    <source>
        <dbReference type="EMBL" id="KAA1119057.1"/>
    </source>
</evidence>
<accession>A0A5B0R0G6</accession>
<keyword evidence="2" id="KW-1185">Reference proteome</keyword>
<sequence length="135" mass="15201">MPSLTTLRRKRLAHPWFRPFIPRFWSTHLVLLACHKLDATLPDKFVAYLKYCGISATLLAHNNPCSAGSSNPQETANTGLVRSGLCGLSNRLKIKQKQRHMTLGDFLRLLPPSQRKLHIPSLKQIPSLISPLPSR</sequence>
<dbReference type="EMBL" id="VSWC01000001">
    <property type="protein sequence ID" value="KAA1119057.1"/>
    <property type="molecule type" value="Genomic_DNA"/>
</dbReference>
<dbReference type="Proteomes" id="UP000324748">
    <property type="component" value="Unassembled WGS sequence"/>
</dbReference>
<reference evidence="1 2" key="1">
    <citation type="submission" date="2019-05" db="EMBL/GenBank/DDBJ databases">
        <title>Emergence of the Ug99 lineage of the wheat stem rust pathogen through somatic hybridization.</title>
        <authorList>
            <person name="Li F."/>
            <person name="Upadhyaya N.M."/>
            <person name="Sperschneider J."/>
            <person name="Matny O."/>
            <person name="Nguyen-Phuc H."/>
            <person name="Mago R."/>
            <person name="Raley C."/>
            <person name="Miller M.E."/>
            <person name="Silverstein K.A.T."/>
            <person name="Henningsen E."/>
            <person name="Hirsch C.D."/>
            <person name="Visser B."/>
            <person name="Pretorius Z.A."/>
            <person name="Steffenson B.J."/>
            <person name="Schwessinger B."/>
            <person name="Dodds P.N."/>
            <person name="Figueroa M."/>
        </authorList>
    </citation>
    <scope>NUCLEOTIDE SEQUENCE [LARGE SCALE GENOMIC DNA]</scope>
    <source>
        <strain evidence="1">21-0</strain>
    </source>
</reference>